<accession>A0A3E2NMQ3</accession>
<name>A0A3E2NMQ3_9SPHI</name>
<dbReference type="Proteomes" id="UP000260823">
    <property type="component" value="Unassembled WGS sequence"/>
</dbReference>
<dbReference type="OrthoDB" id="796333at2"/>
<keyword evidence="1" id="KW-0812">Transmembrane</keyword>
<gene>
    <name evidence="2" type="ORF">DYU05_16695</name>
</gene>
<evidence type="ECO:0000313" key="2">
    <source>
        <dbReference type="EMBL" id="RFZ82252.1"/>
    </source>
</evidence>
<protein>
    <submittedName>
        <fullName evidence="2">Uncharacterized protein</fullName>
    </submittedName>
</protein>
<proteinExistence type="predicted"/>
<evidence type="ECO:0000313" key="3">
    <source>
        <dbReference type="Proteomes" id="UP000260823"/>
    </source>
</evidence>
<comment type="caution">
    <text evidence="2">The sequence shown here is derived from an EMBL/GenBank/DDBJ whole genome shotgun (WGS) entry which is preliminary data.</text>
</comment>
<evidence type="ECO:0000256" key="1">
    <source>
        <dbReference type="SAM" id="Phobius"/>
    </source>
</evidence>
<dbReference type="AlphaFoldDB" id="A0A3E2NMQ3"/>
<keyword evidence="3" id="KW-1185">Reference proteome</keyword>
<keyword evidence="1" id="KW-1133">Transmembrane helix</keyword>
<feature type="transmembrane region" description="Helical" evidence="1">
    <location>
        <begin position="12"/>
        <end position="30"/>
    </location>
</feature>
<organism evidence="2 3">
    <name type="scientific">Mucilaginibacter terrenus</name>
    <dbReference type="NCBI Taxonomy" id="2482727"/>
    <lineage>
        <taxon>Bacteria</taxon>
        <taxon>Pseudomonadati</taxon>
        <taxon>Bacteroidota</taxon>
        <taxon>Sphingobacteriia</taxon>
        <taxon>Sphingobacteriales</taxon>
        <taxon>Sphingobacteriaceae</taxon>
        <taxon>Mucilaginibacter</taxon>
    </lineage>
</organism>
<reference evidence="2 3" key="1">
    <citation type="submission" date="2018-08" db="EMBL/GenBank/DDBJ databases">
        <title>Mucilaginibacter terrae sp. nov., isolated from manganese diggings.</title>
        <authorList>
            <person name="Huang Y."/>
            <person name="Zhou Z."/>
        </authorList>
    </citation>
    <scope>NUCLEOTIDE SEQUENCE [LARGE SCALE GENOMIC DNA]</scope>
    <source>
        <strain evidence="2 3">ZH6</strain>
    </source>
</reference>
<dbReference type="EMBL" id="QWDE01000003">
    <property type="protein sequence ID" value="RFZ82252.1"/>
    <property type="molecule type" value="Genomic_DNA"/>
</dbReference>
<sequence>MVTLSKSSSKLIYLAIIFGMIMLAGIFIITKNRPKHLEDPREKGRTADAASIHEIALLDNANTNAVFVFTKDYPQFNNLKNKVIHMKPLNLDLSLDFDKAVHKGFMGPIYILLPSYYVGVRASVIMKCFPGYKGFKLKELSNNYVLYYSNQPR</sequence>
<dbReference type="RefSeq" id="WP_117384276.1">
    <property type="nucleotide sequence ID" value="NZ_QWDE01000003.1"/>
</dbReference>
<keyword evidence="1" id="KW-0472">Membrane</keyword>